<feature type="compositionally biased region" description="Polar residues" evidence="1">
    <location>
        <begin position="1"/>
        <end position="11"/>
    </location>
</feature>
<dbReference type="OrthoDB" id="21499at2759"/>
<sequence length="285" mass="32603">MESSELFSGSKPTGKHSDTTDQQSSSDESNAFIVEDGEVFQLPPEFSMETHQDLSLQFKKIFQFFVHVAVQPPAGRSAYMEQQMQEEEYFSVPLQVTRRKLSGLRDSLVSSSVWRPAFTKSLEKYPEFQLVELDFAVPSCDACHLGGRMSTLLGRLSGSQYHKDGFETIPSEGHASGGEASKEFHLGRFCARRTRVFHNFCHWEYGLFQSILQEIKSLKTSSSTTFHPIAFFRGKEPPEDLNDADGLCDWLDERKIIDLEWQRLKNMMESARHLELRDRNGEIDD</sequence>
<protein>
    <recommendedName>
        <fullName evidence="2">DUF4211 domain-containing protein</fullName>
    </recommendedName>
</protein>
<evidence type="ECO:0000256" key="1">
    <source>
        <dbReference type="SAM" id="MobiDB-lite"/>
    </source>
</evidence>
<dbReference type="PANTHER" id="PTHR14689:SF0">
    <property type="entry name" value="COILED-COIL DOMAIN-CONTAINING PROTEIN 82"/>
    <property type="match status" value="1"/>
</dbReference>
<reference evidence="4" key="2">
    <citation type="submission" date="2015-01" db="EMBL/GenBank/DDBJ databases">
        <title>Evolutionary Origins and Diversification of the Mycorrhizal Mutualists.</title>
        <authorList>
            <consortium name="DOE Joint Genome Institute"/>
            <consortium name="Mycorrhizal Genomics Consortium"/>
            <person name="Kohler A."/>
            <person name="Kuo A."/>
            <person name="Nagy L.G."/>
            <person name="Floudas D."/>
            <person name="Copeland A."/>
            <person name="Barry K.W."/>
            <person name="Cichocki N."/>
            <person name="Veneault-Fourrey C."/>
            <person name="LaButti K."/>
            <person name="Lindquist E.A."/>
            <person name="Lipzen A."/>
            <person name="Lundell T."/>
            <person name="Morin E."/>
            <person name="Murat C."/>
            <person name="Riley R."/>
            <person name="Ohm R."/>
            <person name="Sun H."/>
            <person name="Tunlid A."/>
            <person name="Henrissat B."/>
            <person name="Grigoriev I.V."/>
            <person name="Hibbett D.S."/>
            <person name="Martin F."/>
        </authorList>
    </citation>
    <scope>NUCLEOTIDE SEQUENCE [LARGE SCALE GENOMIC DNA]</scope>
    <source>
        <strain evidence="4">h7</strain>
    </source>
</reference>
<reference evidence="3 4" key="1">
    <citation type="submission" date="2014-04" db="EMBL/GenBank/DDBJ databases">
        <authorList>
            <consortium name="DOE Joint Genome Institute"/>
            <person name="Kuo A."/>
            <person name="Gay G."/>
            <person name="Dore J."/>
            <person name="Kohler A."/>
            <person name="Nagy L.G."/>
            <person name="Floudas D."/>
            <person name="Copeland A."/>
            <person name="Barry K.W."/>
            <person name="Cichocki N."/>
            <person name="Veneault-Fourrey C."/>
            <person name="LaButti K."/>
            <person name="Lindquist E.A."/>
            <person name="Lipzen A."/>
            <person name="Lundell T."/>
            <person name="Morin E."/>
            <person name="Murat C."/>
            <person name="Sun H."/>
            <person name="Tunlid A."/>
            <person name="Henrissat B."/>
            <person name="Grigoriev I.V."/>
            <person name="Hibbett D.S."/>
            <person name="Martin F."/>
            <person name="Nordberg H.P."/>
            <person name="Cantor M.N."/>
            <person name="Hua S.X."/>
        </authorList>
    </citation>
    <scope>NUCLEOTIDE SEQUENCE [LARGE SCALE GENOMIC DNA]</scope>
    <source>
        <strain evidence="4">h7</strain>
    </source>
</reference>
<gene>
    <name evidence="3" type="ORF">M413DRAFT_95914</name>
</gene>
<name>A0A0C3CY94_HEBCY</name>
<feature type="domain" description="DUF4211" evidence="2">
    <location>
        <begin position="32"/>
        <end position="164"/>
    </location>
</feature>
<organism evidence="3 4">
    <name type="scientific">Hebeloma cylindrosporum</name>
    <dbReference type="NCBI Taxonomy" id="76867"/>
    <lineage>
        <taxon>Eukaryota</taxon>
        <taxon>Fungi</taxon>
        <taxon>Dikarya</taxon>
        <taxon>Basidiomycota</taxon>
        <taxon>Agaricomycotina</taxon>
        <taxon>Agaricomycetes</taxon>
        <taxon>Agaricomycetidae</taxon>
        <taxon>Agaricales</taxon>
        <taxon>Agaricineae</taxon>
        <taxon>Hymenogastraceae</taxon>
        <taxon>Hebeloma</taxon>
    </lineage>
</organism>
<dbReference type="STRING" id="686832.A0A0C3CY94"/>
<dbReference type="AlphaFoldDB" id="A0A0C3CY94"/>
<dbReference type="EMBL" id="KN831768">
    <property type="protein sequence ID" value="KIM49094.1"/>
    <property type="molecule type" value="Genomic_DNA"/>
</dbReference>
<evidence type="ECO:0000313" key="4">
    <source>
        <dbReference type="Proteomes" id="UP000053424"/>
    </source>
</evidence>
<dbReference type="GO" id="GO:0005634">
    <property type="term" value="C:nucleus"/>
    <property type="evidence" value="ECO:0007669"/>
    <property type="project" value="TreeGrafter"/>
</dbReference>
<proteinExistence type="predicted"/>
<dbReference type="InterPro" id="IPR025451">
    <property type="entry name" value="DUF4211"/>
</dbReference>
<dbReference type="Pfam" id="PF13926">
    <property type="entry name" value="DUF4211"/>
    <property type="match status" value="1"/>
</dbReference>
<keyword evidence="4" id="KW-1185">Reference proteome</keyword>
<feature type="region of interest" description="Disordered" evidence="1">
    <location>
        <begin position="1"/>
        <end position="28"/>
    </location>
</feature>
<dbReference type="Proteomes" id="UP000053424">
    <property type="component" value="Unassembled WGS sequence"/>
</dbReference>
<evidence type="ECO:0000313" key="3">
    <source>
        <dbReference type="EMBL" id="KIM49094.1"/>
    </source>
</evidence>
<dbReference type="PANTHER" id="PTHR14689">
    <property type="entry name" value="PHORBOL-ESTER_DAG-TYPE DOMAIN-CONTAINING PROTEIN"/>
    <property type="match status" value="1"/>
</dbReference>
<evidence type="ECO:0000259" key="2">
    <source>
        <dbReference type="Pfam" id="PF13926"/>
    </source>
</evidence>
<dbReference type="HOGENOM" id="CLU_035430_0_0_1"/>
<accession>A0A0C3CY94</accession>